<keyword evidence="4" id="KW-1185">Reference proteome</keyword>
<proteinExistence type="predicted"/>
<organism evidence="3 4">
    <name type="scientific">Acaulospora morrowiae</name>
    <dbReference type="NCBI Taxonomy" id="94023"/>
    <lineage>
        <taxon>Eukaryota</taxon>
        <taxon>Fungi</taxon>
        <taxon>Fungi incertae sedis</taxon>
        <taxon>Mucoromycota</taxon>
        <taxon>Glomeromycotina</taxon>
        <taxon>Glomeromycetes</taxon>
        <taxon>Diversisporales</taxon>
        <taxon>Acaulosporaceae</taxon>
        <taxon>Acaulospora</taxon>
    </lineage>
</organism>
<name>A0A9N8YZD8_9GLOM</name>
<evidence type="ECO:0000313" key="4">
    <source>
        <dbReference type="Proteomes" id="UP000789342"/>
    </source>
</evidence>
<evidence type="ECO:0000256" key="2">
    <source>
        <dbReference type="SAM" id="MobiDB-lite"/>
    </source>
</evidence>
<accession>A0A9N8YZD8</accession>
<gene>
    <name evidence="3" type="ORF">AMORRO_LOCUS1621</name>
</gene>
<evidence type="ECO:0000256" key="1">
    <source>
        <dbReference type="SAM" id="Coils"/>
    </source>
</evidence>
<comment type="caution">
    <text evidence="3">The sequence shown here is derived from an EMBL/GenBank/DDBJ whole genome shotgun (WGS) entry which is preliminary data.</text>
</comment>
<keyword evidence="1" id="KW-0175">Coiled coil</keyword>
<feature type="region of interest" description="Disordered" evidence="2">
    <location>
        <begin position="135"/>
        <end position="157"/>
    </location>
</feature>
<dbReference type="AlphaFoldDB" id="A0A9N8YZD8"/>
<dbReference type="Proteomes" id="UP000789342">
    <property type="component" value="Unassembled WGS sequence"/>
</dbReference>
<reference evidence="3" key="1">
    <citation type="submission" date="2021-06" db="EMBL/GenBank/DDBJ databases">
        <authorList>
            <person name="Kallberg Y."/>
            <person name="Tangrot J."/>
            <person name="Rosling A."/>
        </authorList>
    </citation>
    <scope>NUCLEOTIDE SEQUENCE</scope>
    <source>
        <strain evidence="3">CL551</strain>
    </source>
</reference>
<dbReference type="EMBL" id="CAJVPV010000615">
    <property type="protein sequence ID" value="CAG8465789.1"/>
    <property type="molecule type" value="Genomic_DNA"/>
</dbReference>
<evidence type="ECO:0000313" key="3">
    <source>
        <dbReference type="EMBL" id="CAG8465789.1"/>
    </source>
</evidence>
<dbReference type="OrthoDB" id="2471798at2759"/>
<sequence>MLPTDTISSSSSTTSSSQPICKYFTRATIIEENDRLMIENESLRKENEILKNEKKGYDLIQEELEALKNPGTCSLRLALKYSAPRQTNNSEPSQLQKRRKTLPFNRLLTNDDSLHELKLIDELAKNKAEAIKQKKKETLQKRANCEKEKAQKKVESM</sequence>
<protein>
    <submittedName>
        <fullName evidence="3">3688_t:CDS:1</fullName>
    </submittedName>
</protein>
<feature type="coiled-coil region" evidence="1">
    <location>
        <begin position="26"/>
        <end position="60"/>
    </location>
</feature>